<proteinExistence type="predicted"/>
<sequence>MAASTYLSGPSNGLVDITRKVNKIKKRLIVCCDGTWFSADKGTVNMPSNVARISRLISSEGEKTFTNDKGETETTPVTQIIYYQSGVGTGDVSFVDKRLQGGMGFGLDENVCTAYNFICNNYAEDDEILLFGFSRGAYTARALAGLVMDVGIIPPGEMTKFPEMYGEYKKRQDRQVFQMSDWFKQNGDIVLYQDVKISFVGVWDTVGALGIPESGISSMTGWNKGYQFWDTELHPNIEKAAHALALDEYRGPFTPTLWYHKQQGDHGWNARLIQCWFPGFHGHIGGGTVTGADVNLDETSVDDIALAWMVDQVGHRLTWDAVEIERFVLSYQQQKYIWAEGNLEDSASIAYYPSVMGGWKERTPGRYNHEKTEAEKKIRIRGAPMSEFWGTNEFIHPCVRYRMGLLNCKKPEDIGYTKGYFGKTLKKEYKPWALKTFELPTRQAKDDFYWEWRSRDEVKGDVVIREYQIPPTWAQNYHCLGLERRLVPPEIMKELDEGNNYGEAGPIQ</sequence>
<evidence type="ECO:0000313" key="6">
    <source>
        <dbReference type="Proteomes" id="UP000483672"/>
    </source>
</evidence>
<dbReference type="AlphaFoldDB" id="A0A6G1MNL3"/>
<evidence type="ECO:0000259" key="1">
    <source>
        <dbReference type="Pfam" id="PF09994"/>
    </source>
</evidence>
<evidence type="ECO:0000313" key="5">
    <source>
        <dbReference type="Proteomes" id="UP000479691"/>
    </source>
</evidence>
<dbReference type="EMBL" id="WIPF01000042">
    <property type="protein sequence ID" value="KAF3221584.1"/>
    <property type="molecule type" value="Genomic_DNA"/>
</dbReference>
<evidence type="ECO:0000313" key="2">
    <source>
        <dbReference type="EMBL" id="KAF3191023.1"/>
    </source>
</evidence>
<organism evidence="4 6">
    <name type="scientific">Orbilia oligospora</name>
    <name type="common">Nematode-trapping fungus</name>
    <name type="synonym">Arthrobotrys oligospora</name>
    <dbReference type="NCBI Taxonomy" id="2813651"/>
    <lineage>
        <taxon>Eukaryota</taxon>
        <taxon>Fungi</taxon>
        <taxon>Dikarya</taxon>
        <taxon>Ascomycota</taxon>
        <taxon>Pezizomycotina</taxon>
        <taxon>Orbiliomycetes</taxon>
        <taxon>Orbiliales</taxon>
        <taxon>Orbiliaceae</taxon>
        <taxon>Orbilia</taxon>
    </lineage>
</organism>
<dbReference type="InterPro" id="IPR018712">
    <property type="entry name" value="Tle1-like_cat"/>
</dbReference>
<dbReference type="Proteomes" id="UP000483672">
    <property type="component" value="Unassembled WGS sequence"/>
</dbReference>
<dbReference type="PANTHER" id="PTHR33840">
    <property type="match status" value="1"/>
</dbReference>
<reference evidence="5 6" key="1">
    <citation type="submission" date="2019-06" db="EMBL/GenBank/DDBJ databases">
        <authorList>
            <person name="Palmer J.M."/>
        </authorList>
    </citation>
    <scope>NUCLEOTIDE SEQUENCE [LARGE SCALE GENOMIC DNA]</scope>
    <source>
        <strain evidence="4 6">TWF191</strain>
        <strain evidence="3">TWF679</strain>
        <strain evidence="2 5">TWF788</strain>
    </source>
</reference>
<accession>A0A6G1MNL3</accession>
<dbReference type="Proteomes" id="UP000479691">
    <property type="component" value="Unassembled WGS sequence"/>
</dbReference>
<dbReference type="OrthoDB" id="3057168at2759"/>
<dbReference type="PANTHER" id="PTHR33840:SF1">
    <property type="entry name" value="TLE1 PHOSPHOLIPASE DOMAIN-CONTAINING PROTEIN"/>
    <property type="match status" value="1"/>
</dbReference>
<feature type="domain" description="T6SS Phospholipase effector Tle1-like catalytic" evidence="1">
    <location>
        <begin position="26"/>
        <end position="312"/>
    </location>
</feature>
<name>A0A6G1MNL3_ORBOL</name>
<protein>
    <recommendedName>
        <fullName evidence="1">T6SS Phospholipase effector Tle1-like catalytic domain-containing protein</fullName>
    </recommendedName>
</protein>
<dbReference type="EMBL" id="WIWT01000008">
    <property type="protein sequence ID" value="KAF3219934.1"/>
    <property type="molecule type" value="Genomic_DNA"/>
</dbReference>
<dbReference type="EMBL" id="JAABOE010000004">
    <property type="protein sequence ID" value="KAF3191023.1"/>
    <property type="molecule type" value="Genomic_DNA"/>
</dbReference>
<gene>
    <name evidence="4" type="ORF">TWF191_007086</name>
    <name evidence="3" type="ORF">TWF679_010391</name>
    <name evidence="2" type="ORF">TWF788_007210</name>
</gene>
<dbReference type="Pfam" id="PF09994">
    <property type="entry name" value="T6SS_Tle1-like_cat"/>
    <property type="match status" value="1"/>
</dbReference>
<dbReference type="Proteomes" id="UP000614610">
    <property type="component" value="Unassembled WGS sequence"/>
</dbReference>
<evidence type="ECO:0000313" key="4">
    <source>
        <dbReference type="EMBL" id="KAF3221584.1"/>
    </source>
</evidence>
<comment type="caution">
    <text evidence="4">The sequence shown here is derived from an EMBL/GenBank/DDBJ whole genome shotgun (WGS) entry which is preliminary data.</text>
</comment>
<evidence type="ECO:0000313" key="3">
    <source>
        <dbReference type="EMBL" id="KAF3219934.1"/>
    </source>
</evidence>